<geneLocation type="plasmid" evidence="3">
    <name>prccge525c</name>
</geneLocation>
<sequence>MKTNNRIIEFFELRKAYRELAQLSDSALKDIGLARGDIKRAVYGR</sequence>
<dbReference type="OrthoDB" id="7361021at2"/>
<feature type="domain" description="YjiS-like" evidence="1">
    <location>
        <begin position="13"/>
        <end position="38"/>
    </location>
</feature>
<dbReference type="AlphaFoldDB" id="A0A387FV43"/>
<dbReference type="Pfam" id="PF06568">
    <property type="entry name" value="YjiS-like"/>
    <property type="match status" value="1"/>
</dbReference>
<dbReference type="KEGG" id="rjg:CCGE525_27730"/>
<accession>A0A387FV43</accession>
<gene>
    <name evidence="2" type="ORF">CCGE525_27730</name>
</gene>
<dbReference type="InterPro" id="IPR009506">
    <property type="entry name" value="YjiS-like"/>
</dbReference>
<reference evidence="2 3" key="1">
    <citation type="submission" date="2018-10" db="EMBL/GenBank/DDBJ databases">
        <title>Rhizobium etli, R. leguminosarum and a new Rhizobium genospecies from Phaseolus dumosus.</title>
        <authorList>
            <person name="Ramirez-Puebla S.T."/>
            <person name="Rogel-Hernandez M.A."/>
            <person name="Guerrero G."/>
            <person name="Ormeno-Orrillo E."/>
            <person name="Martinez-Romero J.C."/>
            <person name="Negrete-Yankelevich S."/>
            <person name="Martinez-Romero E."/>
        </authorList>
    </citation>
    <scope>NUCLEOTIDE SEQUENCE [LARGE SCALE GENOMIC DNA]</scope>
    <source>
        <strain evidence="2 3">CCGE525</strain>
        <plasmid evidence="3">prccge525c</plasmid>
    </source>
</reference>
<organism evidence="2 3">
    <name type="scientific">Rhizobium jaguaris</name>
    <dbReference type="NCBI Taxonomy" id="1312183"/>
    <lineage>
        <taxon>Bacteria</taxon>
        <taxon>Pseudomonadati</taxon>
        <taxon>Pseudomonadota</taxon>
        <taxon>Alphaproteobacteria</taxon>
        <taxon>Hyphomicrobiales</taxon>
        <taxon>Rhizobiaceae</taxon>
        <taxon>Rhizobium/Agrobacterium group</taxon>
        <taxon>Rhizobium</taxon>
    </lineage>
</organism>
<evidence type="ECO:0000313" key="3">
    <source>
        <dbReference type="Proteomes" id="UP000282195"/>
    </source>
</evidence>
<protein>
    <submittedName>
        <fullName evidence="2">DUF1127 domain-containing protein</fullName>
    </submittedName>
</protein>
<dbReference type="EMBL" id="CP032695">
    <property type="protein sequence ID" value="AYG62549.1"/>
    <property type="molecule type" value="Genomic_DNA"/>
</dbReference>
<keyword evidence="3" id="KW-1185">Reference proteome</keyword>
<proteinExistence type="predicted"/>
<dbReference type="Proteomes" id="UP000282195">
    <property type="component" value="Plasmid pRCCGE525c"/>
</dbReference>
<keyword evidence="2" id="KW-0614">Plasmid</keyword>
<evidence type="ECO:0000313" key="2">
    <source>
        <dbReference type="EMBL" id="AYG62549.1"/>
    </source>
</evidence>
<evidence type="ECO:0000259" key="1">
    <source>
        <dbReference type="Pfam" id="PF06568"/>
    </source>
</evidence>
<dbReference type="RefSeq" id="WP_120707464.1">
    <property type="nucleotide sequence ID" value="NZ_CP032695.1"/>
</dbReference>
<name>A0A387FV43_9HYPH</name>